<name>W4QJK4_9BACI</name>
<dbReference type="PROSITE" id="PS01228">
    <property type="entry name" value="COF_1"/>
    <property type="match status" value="1"/>
</dbReference>
<proteinExistence type="predicted"/>
<dbReference type="STRING" id="1236971.JCM9152_3305"/>
<dbReference type="InterPro" id="IPR036412">
    <property type="entry name" value="HAD-like_sf"/>
</dbReference>
<comment type="caution">
    <text evidence="1">The sequence shown here is derived from an EMBL/GenBank/DDBJ whole genome shotgun (WGS) entry which is preliminary data.</text>
</comment>
<evidence type="ECO:0000313" key="1">
    <source>
        <dbReference type="EMBL" id="GAE31813.1"/>
    </source>
</evidence>
<protein>
    <recommendedName>
        <fullName evidence="3">Hydrolase</fullName>
    </recommendedName>
</protein>
<dbReference type="Proteomes" id="UP000018895">
    <property type="component" value="Unassembled WGS sequence"/>
</dbReference>
<accession>W4QJK4</accession>
<keyword evidence="2" id="KW-1185">Reference proteome</keyword>
<dbReference type="Gene3D" id="3.40.50.1000">
    <property type="entry name" value="HAD superfamily/HAD-like"/>
    <property type="match status" value="1"/>
</dbReference>
<evidence type="ECO:0000313" key="2">
    <source>
        <dbReference type="Proteomes" id="UP000018895"/>
    </source>
</evidence>
<dbReference type="SUPFAM" id="SSF56784">
    <property type="entry name" value="HAD-like"/>
    <property type="match status" value="1"/>
</dbReference>
<dbReference type="OrthoDB" id="9806027at2"/>
<reference evidence="1" key="1">
    <citation type="journal article" date="2014" name="Genome Announc.">
        <title>Draft Genome Sequences of Three Alkaliphilic Bacillus Strains, Bacillus wakoensis JCM 9140T, Bacillus akibai JCM 9157T, and Bacillus hemicellulosilyticus JCM 9152T.</title>
        <authorList>
            <person name="Yuki M."/>
            <person name="Oshima K."/>
            <person name="Suda W."/>
            <person name="Oshida Y."/>
            <person name="Kitamura K."/>
            <person name="Iida T."/>
            <person name="Hattori M."/>
            <person name="Ohkuma M."/>
        </authorList>
    </citation>
    <scope>NUCLEOTIDE SEQUENCE [LARGE SCALE GENOMIC DNA]</scope>
    <source>
        <strain evidence="1">JCM 9152</strain>
    </source>
</reference>
<dbReference type="AlphaFoldDB" id="W4QJK4"/>
<sequence>MSQMIKLAVFDLDGTLLNQYKQLSPRTKRILNQLLEQHCLLAVATSRPPC</sequence>
<gene>
    <name evidence="1" type="ORF">JCM9152_3305</name>
</gene>
<dbReference type="EMBL" id="BAUU01000024">
    <property type="protein sequence ID" value="GAE31813.1"/>
    <property type="molecule type" value="Genomic_DNA"/>
</dbReference>
<evidence type="ECO:0008006" key="3">
    <source>
        <dbReference type="Google" id="ProtNLM"/>
    </source>
</evidence>
<dbReference type="InterPro" id="IPR023214">
    <property type="entry name" value="HAD_sf"/>
</dbReference>
<dbReference type="Pfam" id="PF08282">
    <property type="entry name" value="Hydrolase_3"/>
    <property type="match status" value="1"/>
</dbReference>
<organism evidence="1 2">
    <name type="scientific">Halalkalibacter hemicellulosilyticusJCM 9152</name>
    <dbReference type="NCBI Taxonomy" id="1236971"/>
    <lineage>
        <taxon>Bacteria</taxon>
        <taxon>Bacillati</taxon>
        <taxon>Bacillota</taxon>
        <taxon>Bacilli</taxon>
        <taxon>Bacillales</taxon>
        <taxon>Bacillaceae</taxon>
        <taxon>Halalkalibacter</taxon>
    </lineage>
</organism>